<dbReference type="Gene3D" id="3.60.130.10">
    <property type="entry name" value="Clavaminate synthase-like"/>
    <property type="match status" value="1"/>
</dbReference>
<evidence type="ECO:0000256" key="1">
    <source>
        <dbReference type="ARBA" id="ARBA00001954"/>
    </source>
</evidence>
<accession>A0A6G2BJD0</accession>
<keyword evidence="6" id="KW-0223">Dioxygenase</keyword>
<dbReference type="RefSeq" id="WP_155072878.1">
    <property type="nucleotide sequence ID" value="NZ_WIXO01000001.1"/>
</dbReference>
<dbReference type="InterPro" id="IPR042098">
    <property type="entry name" value="TauD-like_sf"/>
</dbReference>
<protein>
    <submittedName>
        <fullName evidence="6">TauD/TfdA family dioxygenase</fullName>
    </submittedName>
</protein>
<comment type="caution">
    <text evidence="6">The sequence shown here is derived from an EMBL/GenBank/DDBJ whole genome shotgun (WGS) entry which is preliminary data.</text>
</comment>
<keyword evidence="7" id="KW-1185">Reference proteome</keyword>
<dbReference type="AlphaFoldDB" id="A0A6G2BJD0"/>
<keyword evidence="3" id="KW-0408">Iron</keyword>
<name>A0A6G2BJD0_9ACTN</name>
<dbReference type="SUPFAM" id="SSF51197">
    <property type="entry name" value="Clavaminate synthase-like"/>
    <property type="match status" value="1"/>
</dbReference>
<gene>
    <name evidence="6" type="ORF">F0L17_25475</name>
</gene>
<reference evidence="6 7" key="1">
    <citation type="submission" date="2019-11" db="EMBL/GenBank/DDBJ databases">
        <authorList>
            <person name="Yuan L."/>
        </authorList>
    </citation>
    <scope>NUCLEOTIDE SEQUENCE [LARGE SCALE GENOMIC DNA]</scope>
    <source>
        <strain evidence="6 7">TRM43335</strain>
    </source>
</reference>
<sequence length="337" mass="36992">MPNWELDPGRPARIRVTGVTSARAAADWLRESHEEISAGLRQHGAVLLRGLPIATTEDVATVRDVLIPERTPYREKATPRSDFGNGVFSSTDLPPSQAIRMHNENSYTLTFPGLLLFACLTAPPEGGATPVADCRKVLRELPSELVARARATGWSLTRNYSGYISLDWRTAFGTEDPEAVNAYCAENLIDAQWRTDGTLRTRQIRPATLTHPDTGEESWFNHLAFWNEWSLEPEIRAALIDEFGPDGLPFNTGLGDGTALTRDEVAELNAVYEAATVRETWQRGDLMLVDNIGTAHGRDPFRGDRKIAVAMGAPVRMADCRPGVRPAATAAASTTDR</sequence>
<proteinExistence type="predicted"/>
<dbReference type="OrthoDB" id="9769888at2"/>
<evidence type="ECO:0000256" key="3">
    <source>
        <dbReference type="ARBA" id="ARBA00023004"/>
    </source>
</evidence>
<evidence type="ECO:0000256" key="2">
    <source>
        <dbReference type="ARBA" id="ARBA00023002"/>
    </source>
</evidence>
<evidence type="ECO:0000313" key="7">
    <source>
        <dbReference type="Proteomes" id="UP000473014"/>
    </source>
</evidence>
<dbReference type="InterPro" id="IPR003819">
    <property type="entry name" value="TauD/TfdA-like"/>
</dbReference>
<dbReference type="PANTHER" id="PTHR10696:SF56">
    <property type="entry name" value="TAUD_TFDA-LIKE DOMAIN-CONTAINING PROTEIN"/>
    <property type="match status" value="1"/>
</dbReference>
<dbReference type="Proteomes" id="UP000473014">
    <property type="component" value="Unassembled WGS sequence"/>
</dbReference>
<keyword evidence="2" id="KW-0560">Oxidoreductase</keyword>
<dbReference type="GO" id="GO:0017000">
    <property type="term" value="P:antibiotic biosynthetic process"/>
    <property type="evidence" value="ECO:0007669"/>
    <property type="project" value="UniProtKB-KW"/>
</dbReference>
<dbReference type="Pfam" id="PF02668">
    <property type="entry name" value="TauD"/>
    <property type="match status" value="1"/>
</dbReference>
<evidence type="ECO:0000313" key="6">
    <source>
        <dbReference type="EMBL" id="MTE22391.1"/>
    </source>
</evidence>
<feature type="domain" description="TauD/TfdA-like" evidence="5">
    <location>
        <begin position="27"/>
        <end position="310"/>
    </location>
</feature>
<dbReference type="InterPro" id="IPR050411">
    <property type="entry name" value="AlphaKG_dependent_hydroxylases"/>
</dbReference>
<evidence type="ECO:0000259" key="5">
    <source>
        <dbReference type="Pfam" id="PF02668"/>
    </source>
</evidence>
<dbReference type="GO" id="GO:0051213">
    <property type="term" value="F:dioxygenase activity"/>
    <property type="evidence" value="ECO:0007669"/>
    <property type="project" value="UniProtKB-KW"/>
</dbReference>
<comment type="cofactor">
    <cofactor evidence="1">
        <name>Fe(2+)</name>
        <dbReference type="ChEBI" id="CHEBI:29033"/>
    </cofactor>
</comment>
<dbReference type="PANTHER" id="PTHR10696">
    <property type="entry name" value="GAMMA-BUTYROBETAINE HYDROXYLASE-RELATED"/>
    <property type="match status" value="1"/>
</dbReference>
<dbReference type="EMBL" id="WIXO01000001">
    <property type="protein sequence ID" value="MTE22391.1"/>
    <property type="molecule type" value="Genomic_DNA"/>
</dbReference>
<keyword evidence="4" id="KW-0045">Antibiotic biosynthesis</keyword>
<organism evidence="6 7">
    <name type="scientific">Streptomyces taklimakanensis</name>
    <dbReference type="NCBI Taxonomy" id="2569853"/>
    <lineage>
        <taxon>Bacteria</taxon>
        <taxon>Bacillati</taxon>
        <taxon>Actinomycetota</taxon>
        <taxon>Actinomycetes</taxon>
        <taxon>Kitasatosporales</taxon>
        <taxon>Streptomycetaceae</taxon>
        <taxon>Streptomyces</taxon>
    </lineage>
</organism>
<evidence type="ECO:0000256" key="4">
    <source>
        <dbReference type="ARBA" id="ARBA00023194"/>
    </source>
</evidence>